<comment type="caution">
    <text evidence="6">The sequence shown here is derived from an EMBL/GenBank/DDBJ whole genome shotgun (WGS) entry which is preliminary data.</text>
</comment>
<reference evidence="6" key="1">
    <citation type="submission" date="2023-05" db="EMBL/GenBank/DDBJ databases">
        <authorList>
            <person name="Stuckert A."/>
        </authorList>
    </citation>
    <scope>NUCLEOTIDE SEQUENCE</scope>
</reference>
<feature type="signal peptide" evidence="4">
    <location>
        <begin position="1"/>
        <end position="18"/>
    </location>
</feature>
<feature type="domain" description="Phospholipase A2-like central" evidence="5">
    <location>
        <begin position="118"/>
        <end position="238"/>
    </location>
</feature>
<organism evidence="6 7">
    <name type="scientific">Staurois parvus</name>
    <dbReference type="NCBI Taxonomy" id="386267"/>
    <lineage>
        <taxon>Eukaryota</taxon>
        <taxon>Metazoa</taxon>
        <taxon>Chordata</taxon>
        <taxon>Craniata</taxon>
        <taxon>Vertebrata</taxon>
        <taxon>Euteleostomi</taxon>
        <taxon>Amphibia</taxon>
        <taxon>Batrachia</taxon>
        <taxon>Anura</taxon>
        <taxon>Neobatrachia</taxon>
        <taxon>Ranoidea</taxon>
        <taxon>Ranidae</taxon>
        <taxon>Staurois</taxon>
    </lineage>
</organism>
<protein>
    <recommendedName>
        <fullName evidence="5">Phospholipase A2-like central domain-containing protein</fullName>
    </recommendedName>
</protein>
<dbReference type="SUPFAM" id="SSF48619">
    <property type="entry name" value="Phospholipase A2, PLA2"/>
    <property type="match status" value="1"/>
</dbReference>
<dbReference type="InterPro" id="IPR033113">
    <property type="entry name" value="PLA2_histidine"/>
</dbReference>
<dbReference type="EMBL" id="CATNWA010015673">
    <property type="protein sequence ID" value="CAI9585683.1"/>
    <property type="molecule type" value="Genomic_DNA"/>
</dbReference>
<dbReference type="SMART" id="SM00085">
    <property type="entry name" value="PA2c"/>
    <property type="match status" value="1"/>
</dbReference>
<proteinExistence type="predicted"/>
<dbReference type="Proteomes" id="UP001162483">
    <property type="component" value="Unassembled WGS sequence"/>
</dbReference>
<dbReference type="Pfam" id="PF05826">
    <property type="entry name" value="Phospholip_A2_2"/>
    <property type="match status" value="1"/>
</dbReference>
<comment type="subcellular location">
    <subcellularLocation>
        <location evidence="1">Secreted</location>
    </subcellularLocation>
</comment>
<evidence type="ECO:0000313" key="7">
    <source>
        <dbReference type="Proteomes" id="UP001162483"/>
    </source>
</evidence>
<feature type="chain" id="PRO_5046256393" description="Phospholipase A2-like central domain-containing protein" evidence="4">
    <location>
        <begin position="19"/>
        <end position="360"/>
    </location>
</feature>
<evidence type="ECO:0000259" key="5">
    <source>
        <dbReference type="SMART" id="SM00085"/>
    </source>
</evidence>
<name>A0ABN9EM37_9NEOB</name>
<evidence type="ECO:0000256" key="3">
    <source>
        <dbReference type="SAM" id="MobiDB-lite"/>
    </source>
</evidence>
<keyword evidence="4" id="KW-0732">Signal</keyword>
<evidence type="ECO:0000256" key="1">
    <source>
        <dbReference type="ARBA" id="ARBA00004613"/>
    </source>
</evidence>
<sequence>MKEILTLLLSCITCRGLGLENSLPVQDCALHSVHGHHTHYQVTDGKELVISTWDTRSRQLVSCSVEEDEGTVSSFLTQCTRQDDVLYSSYGGFAEAKMACLYFLQSNHPRRRTGSNDQHARVKRGFTYPGTLWCGAGNNAEKESDLGEHRETDSCCRTHDHCEHVIHPLTSNYGHWNLRWHTISHCQCDNKFKDCLRKVNDTASRVVGQAFFNVIKVQCFDLAYKEQCAKRSWYGWCEKYVNITVAVPKDSGLYDYGGNLIDKPALTKEIDSTTPPSDLSLEPPTLGQVMKATEDLLKIMMTISPGTSPNQSKVDDSTTDKKKKDQRKKKERKTKKGKGLKGKKKISLKRRTLTLQPKTY</sequence>
<dbReference type="PANTHER" id="PTHR12253">
    <property type="entry name" value="RH14732P"/>
    <property type="match status" value="1"/>
</dbReference>
<evidence type="ECO:0000313" key="6">
    <source>
        <dbReference type="EMBL" id="CAI9585683.1"/>
    </source>
</evidence>
<dbReference type="InterPro" id="IPR036444">
    <property type="entry name" value="PLipase_A2_dom_sf"/>
</dbReference>
<feature type="compositionally biased region" description="Basic and acidic residues" evidence="3">
    <location>
        <begin position="313"/>
        <end position="323"/>
    </location>
</feature>
<dbReference type="CDD" id="cd04704">
    <property type="entry name" value="PLA2_bee_venom_like"/>
    <property type="match status" value="1"/>
</dbReference>
<dbReference type="InterPro" id="IPR016090">
    <property type="entry name" value="PLA2-like_dom"/>
</dbReference>
<accession>A0ABN9EM37</accession>
<dbReference type="PROSITE" id="PS00118">
    <property type="entry name" value="PA2_HIS"/>
    <property type="match status" value="1"/>
</dbReference>
<keyword evidence="2" id="KW-0964">Secreted</keyword>
<evidence type="ECO:0000256" key="2">
    <source>
        <dbReference type="ARBA" id="ARBA00022525"/>
    </source>
</evidence>
<gene>
    <name evidence="6" type="ORF">SPARVUS_LOCUS10257407</name>
</gene>
<feature type="region of interest" description="Disordered" evidence="3">
    <location>
        <begin position="302"/>
        <end position="360"/>
    </location>
</feature>
<evidence type="ECO:0000256" key="4">
    <source>
        <dbReference type="SAM" id="SignalP"/>
    </source>
</evidence>
<feature type="compositionally biased region" description="Basic residues" evidence="3">
    <location>
        <begin position="324"/>
        <end position="352"/>
    </location>
</feature>
<dbReference type="Gene3D" id="1.20.90.10">
    <property type="entry name" value="Phospholipase A2 domain"/>
    <property type="match status" value="1"/>
</dbReference>
<keyword evidence="7" id="KW-1185">Reference proteome</keyword>